<dbReference type="InterPro" id="IPR001810">
    <property type="entry name" value="F-box_dom"/>
</dbReference>
<dbReference type="Gene3D" id="1.20.1280.50">
    <property type="match status" value="1"/>
</dbReference>
<dbReference type="AlphaFoldDB" id="V4LEF9"/>
<dbReference type="SUPFAM" id="SSF81383">
    <property type="entry name" value="F-box domain"/>
    <property type="match status" value="1"/>
</dbReference>
<proteinExistence type="predicted"/>
<keyword evidence="3" id="KW-1185">Reference proteome</keyword>
<name>V4LEF9_EUTSA</name>
<dbReference type="KEGG" id="eus:EUTSA_v10022402mg"/>
<dbReference type="Gramene" id="ESQ48860">
    <property type="protein sequence ID" value="ESQ48860"/>
    <property type="gene ID" value="EUTSA_v10022402mg"/>
</dbReference>
<sequence>MTTISDISRELVGEIFSKVPITSVGEVRCTCKQWNGLSKHEIVGKAVAARQFMGFMMSDYRVCSLRFDLNGIREEDEGSNNNIDGRLISIKQIAKLNQIEIYLKCFTATACCFA</sequence>
<protein>
    <recommendedName>
        <fullName evidence="1">F-box domain-containing protein</fullName>
    </recommendedName>
</protein>
<dbReference type="Proteomes" id="UP000030689">
    <property type="component" value="Unassembled WGS sequence"/>
</dbReference>
<gene>
    <name evidence="2" type="ORF">EUTSA_v10022402mg</name>
</gene>
<evidence type="ECO:0000259" key="1">
    <source>
        <dbReference type="Pfam" id="PF00646"/>
    </source>
</evidence>
<feature type="domain" description="F-box" evidence="1">
    <location>
        <begin position="4"/>
        <end position="40"/>
    </location>
</feature>
<dbReference type="EMBL" id="KI517408">
    <property type="protein sequence ID" value="ESQ48860.1"/>
    <property type="molecule type" value="Genomic_DNA"/>
</dbReference>
<dbReference type="OMA" id="HISMPTH"/>
<dbReference type="Pfam" id="PF00646">
    <property type="entry name" value="F-box"/>
    <property type="match status" value="1"/>
</dbReference>
<accession>V4LEF9</accession>
<evidence type="ECO:0000313" key="2">
    <source>
        <dbReference type="EMBL" id="ESQ48860.1"/>
    </source>
</evidence>
<dbReference type="InterPro" id="IPR036047">
    <property type="entry name" value="F-box-like_dom_sf"/>
</dbReference>
<reference evidence="2 3" key="1">
    <citation type="journal article" date="2013" name="Front. Plant Sci.">
        <title>The Reference Genome of the Halophytic Plant Eutrema salsugineum.</title>
        <authorList>
            <person name="Yang R."/>
            <person name="Jarvis D.E."/>
            <person name="Chen H."/>
            <person name="Beilstein M.A."/>
            <person name="Grimwood J."/>
            <person name="Jenkins J."/>
            <person name="Shu S."/>
            <person name="Prochnik S."/>
            <person name="Xin M."/>
            <person name="Ma C."/>
            <person name="Schmutz J."/>
            <person name="Wing R.A."/>
            <person name="Mitchell-Olds T."/>
            <person name="Schumaker K.S."/>
            <person name="Wang X."/>
        </authorList>
    </citation>
    <scope>NUCLEOTIDE SEQUENCE [LARGE SCALE GENOMIC DNA]</scope>
</reference>
<organism evidence="2 3">
    <name type="scientific">Eutrema salsugineum</name>
    <name type="common">Saltwater cress</name>
    <name type="synonym">Sisymbrium salsugineum</name>
    <dbReference type="NCBI Taxonomy" id="72664"/>
    <lineage>
        <taxon>Eukaryota</taxon>
        <taxon>Viridiplantae</taxon>
        <taxon>Streptophyta</taxon>
        <taxon>Embryophyta</taxon>
        <taxon>Tracheophyta</taxon>
        <taxon>Spermatophyta</taxon>
        <taxon>Magnoliopsida</taxon>
        <taxon>eudicotyledons</taxon>
        <taxon>Gunneridae</taxon>
        <taxon>Pentapetalae</taxon>
        <taxon>rosids</taxon>
        <taxon>malvids</taxon>
        <taxon>Brassicales</taxon>
        <taxon>Brassicaceae</taxon>
        <taxon>Eutremeae</taxon>
        <taxon>Eutrema</taxon>
    </lineage>
</organism>
<evidence type="ECO:0000313" key="3">
    <source>
        <dbReference type="Proteomes" id="UP000030689"/>
    </source>
</evidence>